<evidence type="ECO:0000256" key="3">
    <source>
        <dbReference type="ARBA" id="ARBA00022741"/>
    </source>
</evidence>
<dbReference type="Pfam" id="PF00294">
    <property type="entry name" value="PfkB"/>
    <property type="match status" value="1"/>
</dbReference>
<dbReference type="PROSITE" id="PS00584">
    <property type="entry name" value="PFKB_KINASES_2"/>
    <property type="match status" value="1"/>
</dbReference>
<protein>
    <submittedName>
        <fullName evidence="7">Sugar kinase</fullName>
    </submittedName>
</protein>
<evidence type="ECO:0000313" key="7">
    <source>
        <dbReference type="EMBL" id="MFC4354302.1"/>
    </source>
</evidence>
<accession>A0ABV8USM5</accession>
<evidence type="ECO:0000259" key="6">
    <source>
        <dbReference type="Pfam" id="PF00294"/>
    </source>
</evidence>
<dbReference type="RefSeq" id="WP_378140581.1">
    <property type="nucleotide sequence ID" value="NZ_JBHSEF010000010.1"/>
</dbReference>
<gene>
    <name evidence="7" type="ORF">ACFO0S_04340</name>
</gene>
<comment type="caution">
    <text evidence="7">The sequence shown here is derived from an EMBL/GenBank/DDBJ whole genome shotgun (WGS) entry which is preliminary data.</text>
</comment>
<proteinExistence type="inferred from homology"/>
<dbReference type="GO" id="GO:0016301">
    <property type="term" value="F:kinase activity"/>
    <property type="evidence" value="ECO:0007669"/>
    <property type="project" value="UniProtKB-KW"/>
</dbReference>
<dbReference type="Gene3D" id="3.40.1190.20">
    <property type="match status" value="1"/>
</dbReference>
<dbReference type="Proteomes" id="UP001595733">
    <property type="component" value="Unassembled WGS sequence"/>
</dbReference>
<evidence type="ECO:0000256" key="2">
    <source>
        <dbReference type="ARBA" id="ARBA00022679"/>
    </source>
</evidence>
<dbReference type="EMBL" id="JBHSEF010000010">
    <property type="protein sequence ID" value="MFC4354302.1"/>
    <property type="molecule type" value="Genomic_DNA"/>
</dbReference>
<dbReference type="InterPro" id="IPR029056">
    <property type="entry name" value="Ribokinase-like"/>
</dbReference>
<dbReference type="InterPro" id="IPR002173">
    <property type="entry name" value="Carboh/pur_kinase_PfkB_CS"/>
</dbReference>
<keyword evidence="5" id="KW-0067">ATP-binding</keyword>
<dbReference type="PANTHER" id="PTHR43085">
    <property type="entry name" value="HEXOKINASE FAMILY MEMBER"/>
    <property type="match status" value="1"/>
</dbReference>
<dbReference type="InterPro" id="IPR011611">
    <property type="entry name" value="PfkB_dom"/>
</dbReference>
<dbReference type="SUPFAM" id="SSF53613">
    <property type="entry name" value="Ribokinase-like"/>
    <property type="match status" value="1"/>
</dbReference>
<evidence type="ECO:0000256" key="4">
    <source>
        <dbReference type="ARBA" id="ARBA00022777"/>
    </source>
</evidence>
<keyword evidence="4 7" id="KW-0418">Kinase</keyword>
<organism evidence="7 8">
    <name type="scientific">Chryseomicrobium palamuruense</name>
    <dbReference type="NCBI Taxonomy" id="682973"/>
    <lineage>
        <taxon>Bacteria</taxon>
        <taxon>Bacillati</taxon>
        <taxon>Bacillota</taxon>
        <taxon>Bacilli</taxon>
        <taxon>Bacillales</taxon>
        <taxon>Caryophanaceae</taxon>
        <taxon>Chryseomicrobium</taxon>
    </lineage>
</organism>
<dbReference type="PANTHER" id="PTHR43085:SF1">
    <property type="entry name" value="PSEUDOURIDINE KINASE-RELATED"/>
    <property type="match status" value="1"/>
</dbReference>
<feature type="domain" description="Carbohydrate kinase PfkB" evidence="6">
    <location>
        <begin position="6"/>
        <end position="301"/>
    </location>
</feature>
<reference evidence="8" key="1">
    <citation type="journal article" date="2019" name="Int. J. Syst. Evol. Microbiol.">
        <title>The Global Catalogue of Microorganisms (GCM) 10K type strain sequencing project: providing services to taxonomists for standard genome sequencing and annotation.</title>
        <authorList>
            <consortium name="The Broad Institute Genomics Platform"/>
            <consortium name="The Broad Institute Genome Sequencing Center for Infectious Disease"/>
            <person name="Wu L."/>
            <person name="Ma J."/>
        </authorList>
    </citation>
    <scope>NUCLEOTIDE SEQUENCE [LARGE SCALE GENOMIC DNA]</scope>
    <source>
        <strain evidence="8">CCUG 50353</strain>
    </source>
</reference>
<evidence type="ECO:0000313" key="8">
    <source>
        <dbReference type="Proteomes" id="UP001595733"/>
    </source>
</evidence>
<keyword evidence="3" id="KW-0547">Nucleotide-binding</keyword>
<keyword evidence="8" id="KW-1185">Reference proteome</keyword>
<dbReference type="CDD" id="cd01166">
    <property type="entry name" value="KdgK"/>
    <property type="match status" value="1"/>
</dbReference>
<evidence type="ECO:0000256" key="5">
    <source>
        <dbReference type="ARBA" id="ARBA00022840"/>
    </source>
</evidence>
<keyword evidence="2" id="KW-0808">Transferase</keyword>
<comment type="similarity">
    <text evidence="1">Belongs to the carbohydrate kinase PfkB family.</text>
</comment>
<evidence type="ECO:0000256" key="1">
    <source>
        <dbReference type="ARBA" id="ARBA00010688"/>
    </source>
</evidence>
<sequence length="318" mass="35532">MVSKLKVLTIGDAMITMNPTSTGPLRFVSTFERKVGGAELNFAIGCARLGLDTAWVSRLGDDEFGRVIYNFARGEGVDVDHVEFVEGHPTSINFKEIREDGSGKTFYYRYHSPVLSFTKEQFTKEMFNQVDVLHISGVFMAIDPQNVELIQHVVKLAKESNTTVSFDPNLRLKLWTIEDARAAYAPLWDHVDIVLTGLDEIDLLLGHNDKEKLAAFSKRHHIQDFVIKDGANGSMLFTNDEWIHVSPFKVQPIDTVGAGDGFDAAYIYSYLNQLSPAERLRVANGAGALVTTVSGDNEGLPYLDELNRFINQESVIER</sequence>
<dbReference type="InterPro" id="IPR050306">
    <property type="entry name" value="PfkB_Carbo_kinase"/>
</dbReference>
<name>A0ABV8USM5_9BACL</name>